<protein>
    <submittedName>
        <fullName evidence="1">Uncharacterized protein</fullName>
    </submittedName>
</protein>
<evidence type="ECO:0000313" key="1">
    <source>
        <dbReference type="EMBL" id="MBB4861288.1"/>
    </source>
</evidence>
<dbReference type="EMBL" id="JACHLI010000001">
    <property type="protein sequence ID" value="MBB4861288.1"/>
    <property type="molecule type" value="Genomic_DNA"/>
</dbReference>
<name>A0A7W7KFS1_PSENT</name>
<accession>A0A7W7KFS1</accession>
<dbReference type="RefSeq" id="WP_184585560.1">
    <property type="nucleotide sequence ID" value="NZ_JACHLI010000001.1"/>
</dbReference>
<reference evidence="1 2" key="1">
    <citation type="submission" date="2020-08" db="EMBL/GenBank/DDBJ databases">
        <title>Functional genomics of gut bacteria from endangered species of beetles.</title>
        <authorList>
            <person name="Carlos-Shanley C."/>
        </authorList>
    </citation>
    <scope>NUCLEOTIDE SEQUENCE [LARGE SCALE GENOMIC DNA]</scope>
    <source>
        <strain evidence="1 2">S00179</strain>
    </source>
</reference>
<comment type="caution">
    <text evidence="1">The sequence shown here is derived from an EMBL/GenBank/DDBJ whole genome shotgun (WGS) entry which is preliminary data.</text>
</comment>
<dbReference type="AlphaFoldDB" id="A0A7W7KFS1"/>
<proteinExistence type="predicted"/>
<evidence type="ECO:0000313" key="2">
    <source>
        <dbReference type="Proteomes" id="UP000566995"/>
    </source>
</evidence>
<sequence length="149" mass="16353">MCEAPYVCFVHASTFQDDATPVALGVVAAGGFKWSRLVCPLEDWTGWDDQAELLHKKARVTLVAEGTDAYLVCRQMNALFAAGDVMVHNAIDAKLICRLFDDVGVRMSFNLVIGTDSAEQGDPINPVPWSDDALQDAYRLAKAFNEEVE</sequence>
<gene>
    <name evidence="1" type="ORF">HNP46_000099</name>
</gene>
<organism evidence="1 2">
    <name type="scientific">Pseudomonas nitroreducens</name>
    <dbReference type="NCBI Taxonomy" id="46680"/>
    <lineage>
        <taxon>Bacteria</taxon>
        <taxon>Pseudomonadati</taxon>
        <taxon>Pseudomonadota</taxon>
        <taxon>Gammaproteobacteria</taxon>
        <taxon>Pseudomonadales</taxon>
        <taxon>Pseudomonadaceae</taxon>
        <taxon>Pseudomonas</taxon>
    </lineage>
</organism>
<dbReference type="Proteomes" id="UP000566995">
    <property type="component" value="Unassembled WGS sequence"/>
</dbReference>